<evidence type="ECO:0000313" key="7">
    <source>
        <dbReference type="Proteomes" id="UP001159405"/>
    </source>
</evidence>
<dbReference type="PROSITE" id="PS01187">
    <property type="entry name" value="EGF_CA"/>
    <property type="match status" value="1"/>
</dbReference>
<evidence type="ECO:0000259" key="5">
    <source>
        <dbReference type="PROSITE" id="PS50234"/>
    </source>
</evidence>
<feature type="domain" description="EGF-like" evidence="4">
    <location>
        <begin position="145"/>
        <end position="177"/>
    </location>
</feature>
<feature type="domain" description="VWFA" evidence="5">
    <location>
        <begin position="779"/>
        <end position="952"/>
    </location>
</feature>
<dbReference type="PROSITE" id="PS00010">
    <property type="entry name" value="ASX_HYDROXYL"/>
    <property type="match status" value="2"/>
</dbReference>
<feature type="disulfide bond" evidence="3">
    <location>
        <begin position="455"/>
        <end position="464"/>
    </location>
</feature>
<dbReference type="PROSITE" id="PS00022">
    <property type="entry name" value="EGF_1"/>
    <property type="match status" value="7"/>
</dbReference>
<dbReference type="Pfam" id="PF00092">
    <property type="entry name" value="VWA"/>
    <property type="match status" value="5"/>
</dbReference>
<comment type="caution">
    <text evidence="3">Lacks conserved residue(s) required for the propagation of feature annotation.</text>
</comment>
<feature type="domain" description="EGF-like" evidence="4">
    <location>
        <begin position="468"/>
        <end position="504"/>
    </location>
</feature>
<feature type="disulfide bond" evidence="3">
    <location>
        <begin position="1026"/>
        <end position="1035"/>
    </location>
</feature>
<keyword evidence="1 3" id="KW-0245">EGF-like domain</keyword>
<evidence type="ECO:0000256" key="3">
    <source>
        <dbReference type="PROSITE-ProRule" id="PRU00076"/>
    </source>
</evidence>
<feature type="disulfide bond" evidence="3">
    <location>
        <begin position="760"/>
        <end position="769"/>
    </location>
</feature>
<dbReference type="Pfam" id="PF00008">
    <property type="entry name" value="EGF"/>
    <property type="match status" value="3"/>
</dbReference>
<feature type="disulfide bond" evidence="3">
    <location>
        <begin position="720"/>
        <end position="729"/>
    </location>
</feature>
<dbReference type="Gene3D" id="2.10.25.10">
    <property type="entry name" value="Laminin"/>
    <property type="match status" value="6"/>
</dbReference>
<feature type="disulfide bond" evidence="3">
    <location>
        <begin position="968"/>
        <end position="985"/>
    </location>
</feature>
<dbReference type="SUPFAM" id="SSF57196">
    <property type="entry name" value="EGF/Laminin"/>
    <property type="match status" value="5"/>
</dbReference>
<dbReference type="PROSITE" id="PS50234">
    <property type="entry name" value="VWFA"/>
    <property type="match status" value="5"/>
</dbReference>
<gene>
    <name evidence="6" type="ORF">PLOB_00010066</name>
</gene>
<accession>A0ABN8NDC3</accession>
<dbReference type="InterPro" id="IPR000152">
    <property type="entry name" value="EGF-type_Asp/Asn_hydroxyl_site"/>
</dbReference>
<name>A0ABN8NDC3_9CNID</name>
<proteinExistence type="predicted"/>
<dbReference type="InterPro" id="IPR018097">
    <property type="entry name" value="EGF_Ca-bd_CS"/>
</dbReference>
<feature type="disulfide bond" evidence="3">
    <location>
        <begin position="167"/>
        <end position="176"/>
    </location>
</feature>
<comment type="caution">
    <text evidence="6">The sequence shown here is derived from an EMBL/GenBank/DDBJ whole genome shotgun (WGS) entry which is preliminary data.</text>
</comment>
<feature type="domain" description="VWFA" evidence="5">
    <location>
        <begin position="1"/>
        <end position="108"/>
    </location>
</feature>
<reference evidence="6 7" key="1">
    <citation type="submission" date="2022-05" db="EMBL/GenBank/DDBJ databases">
        <authorList>
            <consortium name="Genoscope - CEA"/>
            <person name="William W."/>
        </authorList>
    </citation>
    <scope>NUCLEOTIDE SEQUENCE [LARGE SCALE GENOMIC DNA]</scope>
</reference>
<dbReference type="CDD" id="cd00054">
    <property type="entry name" value="EGF_CA"/>
    <property type="match status" value="7"/>
</dbReference>
<dbReference type="InterPro" id="IPR000742">
    <property type="entry name" value="EGF"/>
</dbReference>
<dbReference type="SMART" id="SM00327">
    <property type="entry name" value="VWA"/>
    <property type="match status" value="5"/>
</dbReference>
<dbReference type="SUPFAM" id="SSF53300">
    <property type="entry name" value="vWA-like"/>
    <property type="match status" value="5"/>
</dbReference>
<feature type="domain" description="EGF-like" evidence="4">
    <location>
        <begin position="732"/>
        <end position="770"/>
    </location>
</feature>
<dbReference type="InterPro" id="IPR050525">
    <property type="entry name" value="ECM_Assembly_Org"/>
</dbReference>
<organism evidence="6 7">
    <name type="scientific">Porites lobata</name>
    <dbReference type="NCBI Taxonomy" id="104759"/>
    <lineage>
        <taxon>Eukaryota</taxon>
        <taxon>Metazoa</taxon>
        <taxon>Cnidaria</taxon>
        <taxon>Anthozoa</taxon>
        <taxon>Hexacorallia</taxon>
        <taxon>Scleractinia</taxon>
        <taxon>Fungiina</taxon>
        <taxon>Poritidae</taxon>
        <taxon>Porites</taxon>
    </lineage>
</organism>
<protein>
    <submittedName>
        <fullName evidence="6">Uncharacterized protein</fullName>
    </submittedName>
</protein>
<feature type="domain" description="EGF-like" evidence="4">
    <location>
        <begin position="179"/>
        <end position="218"/>
    </location>
</feature>
<dbReference type="EMBL" id="CALNXK010000015">
    <property type="protein sequence ID" value="CAH3047095.1"/>
    <property type="molecule type" value="Genomic_DNA"/>
</dbReference>
<dbReference type="CDD" id="cd01472">
    <property type="entry name" value="vWA_collagen"/>
    <property type="match status" value="1"/>
</dbReference>
<dbReference type="InterPro" id="IPR001881">
    <property type="entry name" value="EGF-like_Ca-bd_dom"/>
</dbReference>
<feature type="disulfide bond" evidence="3">
    <location>
        <begin position="987"/>
        <end position="996"/>
    </location>
</feature>
<sequence>GSDSAQSNFSTIRNFLKNLTRSFNVSSSGTRVGVIIYSTNASLDITLDQYSNVSDVAEAIDNLMYPGGLTNIGLALNKSITDDITVPTTLLADTNVTSFVLGIGDGYSRYELDQIALGETNHVFTADVNNLEMITTVLREAMCLAIDKCADNPCRFGGICKDGSCLCPEGLQGATCAEDIKECSNTSVSCPPGRNCTETFGAYQCTCENATTFGQNCSKDGSKDATIIFLVDTSRNNGHDNIVLQLEFVISVASTLFYENIGVIAYSTDAHFVTRPGNSSNFTDFAQTLRTFSYTMGIMTNVGKALDKAKEEPQLFNSSKAAIIVVLVAWKSNDELGIPAFELKNSSVNIIALRIGSNYLVADLYLLASDPEPDHILTVQFGDLKTFVTVTRDKIYQVANPCSRANCNPGERCVSLYGVNAGFNCIPPASLCYPNPCKNGGNCTITRYSSYNCSCPHGIGGENCTADIFDECYSEPCQNGGSCENLLGDYRCNCTSGFTGRQCDIVCSFQKFNLVFLVDGSGSIERQGSGNFQRAKDFVKSIIEEFDISRDGTNVAFVLFASRVQVIFSLNEFYNKAHIQRAVQAVPYPAGGTKTGAGLDVVRSQILANLGDRSNLTNIVIVVTDGHSSDDVRVPSSRLRDMNVTIISVGVGCCYDIFNLKDMSSDPDEDYVFEASFTTLDRIVGRMRQRICSVVDHCSHKPCANGGTCTSEPSDFICNCTAPWTGKDCWTDVDECALNITQCSDSQLCHNFPGGSSCLCTDSRYGVNCSTNCNFTKIDIGFLLDSSRSINSQGRMNYQILKDFIKAIVKSVKIGLNETELGVATYSDFNKFQLHINFSSYSNTSEIVKAVQRIPYDAGDTYTGNGLNRIRTELFSQSRNGIPKILIVITDGQSQDSVETPSSSLRAMKVHIMSVGIGDVVYTQLANMATDPDNQNVFTANFSSIHDVVGSIIENNCRVADPCQPHPCQNGGTCHVLDDLLNFHCECPAGWKGTTCEIDVDECQNSPCINDALGCSNTDGSYECNCNQGYTGRFCQIGILKNRFDVVLLLDGSSSLGIARFLQTLSLAKDVLSPYNISRENTNVAAAVYAYNTTIHFNFTQYFSYAAVSSAIDLIPYLDQLPANLSLAMETVNRTIISSSRENVTVVIVVFVTTALSGNCPVCQTLRDQGVKIITVGIGEDVVDSQLVSIATNPAEDFVVVFPFLHIPTMSGVVSGAIAQGKRFI</sequence>
<dbReference type="InterPro" id="IPR002035">
    <property type="entry name" value="VWF_A"/>
</dbReference>
<dbReference type="InterPro" id="IPR036465">
    <property type="entry name" value="vWFA_dom_sf"/>
</dbReference>
<feature type="domain" description="VWFA" evidence="5">
    <location>
        <begin position="513"/>
        <end position="687"/>
    </location>
</feature>
<dbReference type="SMART" id="SM00179">
    <property type="entry name" value="EGF_CA"/>
    <property type="match status" value="7"/>
</dbReference>
<keyword evidence="7" id="KW-1185">Reference proteome</keyword>
<dbReference type="Gene3D" id="3.40.50.410">
    <property type="entry name" value="von Willebrand factor, type A domain"/>
    <property type="match status" value="5"/>
</dbReference>
<feature type="domain" description="EGF-like" evidence="4">
    <location>
        <begin position="959"/>
        <end position="997"/>
    </location>
</feature>
<feature type="domain" description="VWFA" evidence="5">
    <location>
        <begin position="1045"/>
        <end position="1218"/>
    </location>
</feature>
<dbReference type="Pfam" id="PF07645">
    <property type="entry name" value="EGF_CA"/>
    <property type="match status" value="2"/>
</dbReference>
<feature type="non-terminal residue" evidence="6">
    <location>
        <position position="1"/>
    </location>
</feature>
<dbReference type="InterPro" id="IPR049883">
    <property type="entry name" value="NOTCH1_EGF-like"/>
</dbReference>
<dbReference type="PANTHER" id="PTHR24020:SF84">
    <property type="entry name" value="VWFA DOMAIN-CONTAINING PROTEIN"/>
    <property type="match status" value="1"/>
</dbReference>
<keyword evidence="2 3" id="KW-1015">Disulfide bond</keyword>
<dbReference type="CDD" id="cd01450">
    <property type="entry name" value="vWFA_subfamily_ECM"/>
    <property type="match status" value="3"/>
</dbReference>
<dbReference type="PANTHER" id="PTHR24020">
    <property type="entry name" value="COLLAGEN ALPHA"/>
    <property type="match status" value="1"/>
</dbReference>
<feature type="domain" description="EGF-like" evidence="4">
    <location>
        <begin position="999"/>
        <end position="1036"/>
    </location>
</feature>
<dbReference type="PROSITE" id="PS01186">
    <property type="entry name" value="EGF_2"/>
    <property type="match status" value="3"/>
</dbReference>
<feature type="domain" description="EGF-like" evidence="4">
    <location>
        <begin position="694"/>
        <end position="730"/>
    </location>
</feature>
<evidence type="ECO:0000313" key="6">
    <source>
        <dbReference type="EMBL" id="CAH3047095.1"/>
    </source>
</evidence>
<evidence type="ECO:0000256" key="2">
    <source>
        <dbReference type="ARBA" id="ARBA00023157"/>
    </source>
</evidence>
<dbReference type="Proteomes" id="UP001159405">
    <property type="component" value="Unassembled WGS sequence"/>
</dbReference>
<evidence type="ECO:0000256" key="1">
    <source>
        <dbReference type="ARBA" id="ARBA00022536"/>
    </source>
</evidence>
<feature type="disulfide bond" evidence="3">
    <location>
        <begin position="494"/>
        <end position="503"/>
    </location>
</feature>
<evidence type="ECO:0000259" key="4">
    <source>
        <dbReference type="PROSITE" id="PS50026"/>
    </source>
</evidence>
<dbReference type="PROSITE" id="PS50026">
    <property type="entry name" value="EGF_3"/>
    <property type="match status" value="8"/>
</dbReference>
<dbReference type="SMART" id="SM00181">
    <property type="entry name" value="EGF"/>
    <property type="match status" value="8"/>
</dbReference>
<feature type="domain" description="VWFA" evidence="5">
    <location>
        <begin position="226"/>
        <end position="395"/>
    </location>
</feature>
<feature type="domain" description="EGF-like" evidence="4">
    <location>
        <begin position="428"/>
        <end position="465"/>
    </location>
</feature>